<sequence>MVYQSRHIGLLLTKTKSNKATVWKPGKRVAGEIWLYQ</sequence>
<organism evidence="1 2">
    <name type="scientific">Gynuella sunshinyii YC6258</name>
    <dbReference type="NCBI Taxonomy" id="1445510"/>
    <lineage>
        <taxon>Bacteria</taxon>
        <taxon>Pseudomonadati</taxon>
        <taxon>Pseudomonadota</taxon>
        <taxon>Gammaproteobacteria</taxon>
        <taxon>Oceanospirillales</taxon>
        <taxon>Saccharospirillaceae</taxon>
        <taxon>Gynuella</taxon>
    </lineage>
</organism>
<gene>
    <name evidence="1" type="ORF">YC6258_04527</name>
</gene>
<evidence type="ECO:0000313" key="2">
    <source>
        <dbReference type="Proteomes" id="UP000032266"/>
    </source>
</evidence>
<accession>A0A0C5W1K5</accession>
<dbReference type="KEGG" id="gsn:YC6258_04527"/>
<keyword evidence="2" id="KW-1185">Reference proteome</keyword>
<name>A0A0C5W1K5_9GAMM</name>
<dbReference type="HOGENOM" id="CLU_3344246_0_0_6"/>
<dbReference type="AlphaFoldDB" id="A0A0C5W1K5"/>
<reference evidence="1 2" key="1">
    <citation type="submission" date="2014-01" db="EMBL/GenBank/DDBJ databases">
        <title>Full genme sequencing of cellulolytic bacterium Gynuella sunshinyii YC6258T gen. nov., sp. nov.</title>
        <authorList>
            <person name="Khan H."/>
            <person name="Chung E.J."/>
            <person name="Chung Y.R."/>
        </authorList>
    </citation>
    <scope>NUCLEOTIDE SEQUENCE [LARGE SCALE GENOMIC DNA]</scope>
    <source>
        <strain evidence="1 2">YC6258</strain>
    </source>
</reference>
<dbReference type="EMBL" id="CP007142">
    <property type="protein sequence ID" value="AJQ96559.1"/>
    <property type="molecule type" value="Genomic_DNA"/>
</dbReference>
<proteinExistence type="predicted"/>
<protein>
    <submittedName>
        <fullName evidence="1">Uncharacterized protein</fullName>
    </submittedName>
</protein>
<dbReference type="Proteomes" id="UP000032266">
    <property type="component" value="Chromosome"/>
</dbReference>
<evidence type="ECO:0000313" key="1">
    <source>
        <dbReference type="EMBL" id="AJQ96559.1"/>
    </source>
</evidence>
<dbReference type="STRING" id="1445510.YC6258_04527"/>